<dbReference type="HOGENOM" id="CLU_1383322_0_0_10"/>
<proteinExistence type="predicted"/>
<dbReference type="EMBL" id="CP002831">
    <property type="protein sequence ID" value="AFC23561.1"/>
    <property type="molecule type" value="Genomic_DNA"/>
</dbReference>
<reference evidence="3 4" key="1">
    <citation type="journal article" date="2012" name="Stand. Genomic Sci.">
        <title>Complete genome sequencing and analysis of Saprospira grandis str. Lewin, a predatory marine bacterium.</title>
        <authorList>
            <person name="Saw J.H."/>
            <person name="Yuryev A."/>
            <person name="Kanbe M."/>
            <person name="Hou S."/>
            <person name="Young A.G."/>
            <person name="Aizawa S."/>
            <person name="Alam M."/>
        </authorList>
    </citation>
    <scope>NUCLEOTIDE SEQUENCE [LARGE SCALE GENOMIC DNA]</scope>
    <source>
        <strain evidence="3 4">Lewin</strain>
    </source>
</reference>
<keyword evidence="1" id="KW-0175">Coiled coil</keyword>
<name>H6L224_SAPGL</name>
<sequence>MREYVEGPSQKEPQNNIHPRQGQSLLERFLQENAAAQGEPLPQDEPIGEIPIPDRKKRFKFLRFPKLKALLDQLQEEDQQPADGYIITGEEQSSPPKGLEQAAQEQDDTQEFLDKIDQKLIDLRANRKQKKKNASEQLEEDIQQSILADNQLASERLAEILAQQGKKAEAIAMYQRLSLKFPKKSLFFAEKIKELSI</sequence>
<evidence type="ECO:0000256" key="1">
    <source>
        <dbReference type="SAM" id="Coils"/>
    </source>
</evidence>
<feature type="compositionally biased region" description="Polar residues" evidence="2">
    <location>
        <begin position="11"/>
        <end position="24"/>
    </location>
</feature>
<feature type="coiled-coil region" evidence="1">
    <location>
        <begin position="113"/>
        <end position="140"/>
    </location>
</feature>
<dbReference type="OrthoDB" id="594666at2"/>
<evidence type="ECO:0000313" key="3">
    <source>
        <dbReference type="EMBL" id="AFC23561.1"/>
    </source>
</evidence>
<organism evidence="3 4">
    <name type="scientific">Saprospira grandis (strain Lewin)</name>
    <dbReference type="NCBI Taxonomy" id="984262"/>
    <lineage>
        <taxon>Bacteria</taxon>
        <taxon>Pseudomonadati</taxon>
        <taxon>Bacteroidota</taxon>
        <taxon>Saprospiria</taxon>
        <taxon>Saprospirales</taxon>
        <taxon>Saprospiraceae</taxon>
        <taxon>Saprospira</taxon>
    </lineage>
</organism>
<keyword evidence="4" id="KW-1185">Reference proteome</keyword>
<evidence type="ECO:0008006" key="5">
    <source>
        <dbReference type="Google" id="ProtNLM"/>
    </source>
</evidence>
<protein>
    <recommendedName>
        <fullName evidence="5">Tetratricopeptide repeat protein</fullName>
    </recommendedName>
</protein>
<gene>
    <name evidence="3" type="ordered locus">SGRA_0824</name>
</gene>
<accession>H6L224</accession>
<dbReference type="RefSeq" id="WP_015691213.1">
    <property type="nucleotide sequence ID" value="NC_016940.1"/>
</dbReference>
<evidence type="ECO:0000313" key="4">
    <source>
        <dbReference type="Proteomes" id="UP000007519"/>
    </source>
</evidence>
<feature type="region of interest" description="Disordered" evidence="2">
    <location>
        <begin position="1"/>
        <end position="52"/>
    </location>
</feature>
<dbReference type="Proteomes" id="UP000007519">
    <property type="component" value="Chromosome"/>
</dbReference>
<dbReference type="AlphaFoldDB" id="H6L224"/>
<feature type="region of interest" description="Disordered" evidence="2">
    <location>
        <begin position="74"/>
        <end position="108"/>
    </location>
</feature>
<dbReference type="STRING" id="984262.SGRA_0824"/>
<evidence type="ECO:0000256" key="2">
    <source>
        <dbReference type="SAM" id="MobiDB-lite"/>
    </source>
</evidence>
<dbReference type="KEGG" id="sgn:SGRA_0824"/>